<gene>
    <name evidence="1" type="ORF">METZ01_LOCUS286903</name>
</gene>
<proteinExistence type="predicted"/>
<dbReference type="AlphaFoldDB" id="A0A382LBM5"/>
<sequence length="139" mass="16107">MSIVCFTLCDITKTGFTRKPRKMEEIQLRNQQRNFETFLQLIGMRAQPIEISIPLIQSAENIEQYKFGEYFMGPVGFTYNIWSFSFESENISAYGNEQSPVGTLIEDFENVPIITNLTENAKLNQKICTKGKYCNTYFI</sequence>
<accession>A0A382LBM5</accession>
<evidence type="ECO:0000313" key="1">
    <source>
        <dbReference type="EMBL" id="SVC34049.1"/>
    </source>
</evidence>
<dbReference type="EMBL" id="UINC01085998">
    <property type="protein sequence ID" value="SVC34049.1"/>
    <property type="molecule type" value="Genomic_DNA"/>
</dbReference>
<reference evidence="1" key="1">
    <citation type="submission" date="2018-05" db="EMBL/GenBank/DDBJ databases">
        <authorList>
            <person name="Lanie J.A."/>
            <person name="Ng W.-L."/>
            <person name="Kazmierczak K.M."/>
            <person name="Andrzejewski T.M."/>
            <person name="Davidsen T.M."/>
            <person name="Wayne K.J."/>
            <person name="Tettelin H."/>
            <person name="Glass J.I."/>
            <person name="Rusch D."/>
            <person name="Podicherti R."/>
            <person name="Tsui H.-C.T."/>
            <person name="Winkler M.E."/>
        </authorList>
    </citation>
    <scope>NUCLEOTIDE SEQUENCE</scope>
</reference>
<organism evidence="1">
    <name type="scientific">marine metagenome</name>
    <dbReference type="NCBI Taxonomy" id="408172"/>
    <lineage>
        <taxon>unclassified sequences</taxon>
        <taxon>metagenomes</taxon>
        <taxon>ecological metagenomes</taxon>
    </lineage>
</organism>
<protein>
    <submittedName>
        <fullName evidence="1">Uncharacterized protein</fullName>
    </submittedName>
</protein>
<name>A0A382LBM5_9ZZZZ</name>